<evidence type="ECO:0000256" key="3">
    <source>
        <dbReference type="ARBA" id="ARBA00022475"/>
    </source>
</evidence>
<comment type="similarity">
    <text evidence="2">Belongs to the EamA transporter family.</text>
</comment>
<protein>
    <submittedName>
        <fullName evidence="9">EamA family transporter</fullName>
    </submittedName>
</protein>
<name>A0A1R1E969_9BACL</name>
<dbReference type="RefSeq" id="WP_076176193.1">
    <property type="nucleotide sequence ID" value="NZ_MRTP01000017.1"/>
</dbReference>
<dbReference type="PANTHER" id="PTHR32322:SF18">
    <property type="entry name" value="S-ADENOSYLMETHIONINE_S-ADENOSYLHOMOCYSTEINE TRANSPORTER"/>
    <property type="match status" value="1"/>
</dbReference>
<feature type="domain" description="EamA" evidence="8">
    <location>
        <begin position="8"/>
        <end position="141"/>
    </location>
</feature>
<evidence type="ECO:0000256" key="1">
    <source>
        <dbReference type="ARBA" id="ARBA00004651"/>
    </source>
</evidence>
<dbReference type="SUPFAM" id="SSF103481">
    <property type="entry name" value="Multidrug resistance efflux transporter EmrE"/>
    <property type="match status" value="2"/>
</dbReference>
<evidence type="ECO:0000256" key="4">
    <source>
        <dbReference type="ARBA" id="ARBA00022692"/>
    </source>
</evidence>
<dbReference type="EMBL" id="MRTP01000017">
    <property type="protein sequence ID" value="OMF48357.1"/>
    <property type="molecule type" value="Genomic_DNA"/>
</dbReference>
<comment type="subcellular location">
    <subcellularLocation>
        <location evidence="1">Cell membrane</location>
        <topology evidence="1">Multi-pass membrane protein</topology>
    </subcellularLocation>
</comment>
<feature type="transmembrane region" description="Helical" evidence="7">
    <location>
        <begin position="98"/>
        <end position="117"/>
    </location>
</feature>
<dbReference type="Proteomes" id="UP000187172">
    <property type="component" value="Unassembled WGS sequence"/>
</dbReference>
<dbReference type="InterPro" id="IPR037185">
    <property type="entry name" value="EmrE-like"/>
</dbReference>
<comment type="caution">
    <text evidence="9">The sequence shown here is derived from an EMBL/GenBank/DDBJ whole genome shotgun (WGS) entry which is preliminary data.</text>
</comment>
<feature type="transmembrane region" description="Helical" evidence="7">
    <location>
        <begin position="12"/>
        <end position="34"/>
    </location>
</feature>
<evidence type="ECO:0000313" key="9">
    <source>
        <dbReference type="EMBL" id="OMF48357.1"/>
    </source>
</evidence>
<dbReference type="InterPro" id="IPR050638">
    <property type="entry name" value="AA-Vitamin_Transporters"/>
</dbReference>
<feature type="domain" description="EamA" evidence="8">
    <location>
        <begin position="155"/>
        <end position="296"/>
    </location>
</feature>
<evidence type="ECO:0000256" key="2">
    <source>
        <dbReference type="ARBA" id="ARBA00007362"/>
    </source>
</evidence>
<accession>A0A1R1E969</accession>
<dbReference type="AlphaFoldDB" id="A0A1R1E969"/>
<feature type="transmembrane region" description="Helical" evidence="7">
    <location>
        <begin position="223"/>
        <end position="242"/>
    </location>
</feature>
<organism evidence="9 10">
    <name type="scientific">Paenibacillus rhizosphaerae</name>
    <dbReference type="NCBI Taxonomy" id="297318"/>
    <lineage>
        <taxon>Bacteria</taxon>
        <taxon>Bacillati</taxon>
        <taxon>Bacillota</taxon>
        <taxon>Bacilli</taxon>
        <taxon>Bacillales</taxon>
        <taxon>Paenibacillaceae</taxon>
        <taxon>Paenibacillus</taxon>
    </lineage>
</organism>
<reference evidence="9 10" key="1">
    <citation type="submission" date="2016-11" db="EMBL/GenBank/DDBJ databases">
        <title>Paenibacillus species isolates.</title>
        <authorList>
            <person name="Beno S.M."/>
        </authorList>
    </citation>
    <scope>NUCLEOTIDE SEQUENCE [LARGE SCALE GENOMIC DNA]</scope>
    <source>
        <strain evidence="9 10">FSL R5-0378</strain>
    </source>
</reference>
<feature type="transmembrane region" description="Helical" evidence="7">
    <location>
        <begin position="129"/>
        <end position="147"/>
    </location>
</feature>
<keyword evidence="3" id="KW-1003">Cell membrane</keyword>
<dbReference type="STRING" id="297318.BK138_31785"/>
<evidence type="ECO:0000259" key="8">
    <source>
        <dbReference type="Pfam" id="PF00892"/>
    </source>
</evidence>
<evidence type="ECO:0000256" key="5">
    <source>
        <dbReference type="ARBA" id="ARBA00022989"/>
    </source>
</evidence>
<sequence length="316" mass="33993">MNASSNKKAVAAALINALIIGLSFIFVKIALSVSDPLDTLAHRFTLSFLAASLFAFPGRARMKEVMPRTAALLPLALLYPSLFFALQAFGLLYASSSVAGIVQAVVPVFTMILAAIFLKEHTTFAQKMFTLVSVAGVILIFAVPGISISSASLGGVLLILLSALSMAGYNTGARRMTKTWRPKDMTYIITFFGFAFFNAISVIKHVSQGTLSQYFMPFLEPKFLLAVLYLGVLSSLVTSFLTNYALSRMEASRVSVFGSLSTVVTIAGGVLLLNERLDWYHWVGAVLIIGGVMGVNLKRRPGVRADQSKELGSSKG</sequence>
<evidence type="ECO:0000256" key="6">
    <source>
        <dbReference type="ARBA" id="ARBA00023136"/>
    </source>
</evidence>
<feature type="transmembrane region" description="Helical" evidence="7">
    <location>
        <begin position="40"/>
        <end position="58"/>
    </location>
</feature>
<feature type="transmembrane region" description="Helical" evidence="7">
    <location>
        <begin position="279"/>
        <end position="297"/>
    </location>
</feature>
<dbReference type="InterPro" id="IPR000620">
    <property type="entry name" value="EamA_dom"/>
</dbReference>
<keyword evidence="10" id="KW-1185">Reference proteome</keyword>
<feature type="transmembrane region" description="Helical" evidence="7">
    <location>
        <begin position="185"/>
        <end position="203"/>
    </location>
</feature>
<evidence type="ECO:0000256" key="7">
    <source>
        <dbReference type="SAM" id="Phobius"/>
    </source>
</evidence>
<evidence type="ECO:0000313" key="10">
    <source>
        <dbReference type="Proteomes" id="UP000187172"/>
    </source>
</evidence>
<feature type="transmembrane region" description="Helical" evidence="7">
    <location>
        <begin position="153"/>
        <end position="173"/>
    </location>
</feature>
<feature type="transmembrane region" description="Helical" evidence="7">
    <location>
        <begin position="70"/>
        <end position="92"/>
    </location>
</feature>
<keyword evidence="6 7" id="KW-0472">Membrane</keyword>
<dbReference type="Gene3D" id="1.10.3730.20">
    <property type="match status" value="1"/>
</dbReference>
<keyword evidence="5 7" id="KW-1133">Transmembrane helix</keyword>
<feature type="transmembrane region" description="Helical" evidence="7">
    <location>
        <begin position="254"/>
        <end position="273"/>
    </location>
</feature>
<dbReference type="GO" id="GO:0005886">
    <property type="term" value="C:plasma membrane"/>
    <property type="evidence" value="ECO:0007669"/>
    <property type="project" value="UniProtKB-SubCell"/>
</dbReference>
<dbReference type="Pfam" id="PF00892">
    <property type="entry name" value="EamA"/>
    <property type="match status" value="2"/>
</dbReference>
<proteinExistence type="inferred from homology"/>
<dbReference type="PANTHER" id="PTHR32322">
    <property type="entry name" value="INNER MEMBRANE TRANSPORTER"/>
    <property type="match status" value="1"/>
</dbReference>
<keyword evidence="4 7" id="KW-0812">Transmembrane</keyword>
<gene>
    <name evidence="9" type="ORF">BK138_31785</name>
</gene>